<evidence type="ECO:0000313" key="4">
    <source>
        <dbReference type="Proteomes" id="UP000558488"/>
    </source>
</evidence>
<proteinExistence type="predicted"/>
<dbReference type="EMBL" id="JACAGB010000014">
    <property type="protein sequence ID" value="KAF6326441.1"/>
    <property type="molecule type" value="Genomic_DNA"/>
</dbReference>
<evidence type="ECO:0000256" key="1">
    <source>
        <dbReference type="SAM" id="MobiDB-lite"/>
    </source>
</evidence>
<feature type="region of interest" description="Disordered" evidence="1">
    <location>
        <begin position="25"/>
        <end position="53"/>
    </location>
</feature>
<keyword evidence="4" id="KW-1185">Reference proteome</keyword>
<dbReference type="AlphaFoldDB" id="A0A7J7VN64"/>
<dbReference type="Proteomes" id="UP000558488">
    <property type="component" value="Unassembled WGS sequence"/>
</dbReference>
<evidence type="ECO:0000256" key="2">
    <source>
        <dbReference type="SAM" id="SignalP"/>
    </source>
</evidence>
<evidence type="ECO:0000313" key="3">
    <source>
        <dbReference type="EMBL" id="KAF6326441.1"/>
    </source>
</evidence>
<feature type="signal peptide" evidence="2">
    <location>
        <begin position="1"/>
        <end position="25"/>
    </location>
</feature>
<feature type="chain" id="PRO_5029471531" evidence="2">
    <location>
        <begin position="26"/>
        <end position="178"/>
    </location>
</feature>
<comment type="caution">
    <text evidence="3">The sequence shown here is derived from an EMBL/GenBank/DDBJ whole genome shotgun (WGS) entry which is preliminary data.</text>
</comment>
<accession>A0A7J7VN64</accession>
<sequence length="178" mass="19952">MGVHLNQKTICLCFLLTFFLGKNTARRRKGERKRMQHRKRDSAGSEEELPDGEGCQARVRIARKNENIVSPEMLRSPLPTPQGGSPCLPSERILPRHAACHGGSRPVCTAQGPRRLTHSVPAVLELGSALCWVPWRQFLSWRFACRCVRVLWGQQLGQGGGEVEWVVKEADWATEAQS</sequence>
<feature type="compositionally biased region" description="Basic residues" evidence="1">
    <location>
        <begin position="25"/>
        <end position="40"/>
    </location>
</feature>
<gene>
    <name evidence="3" type="ORF">mPipKuh1_008436</name>
</gene>
<protein>
    <submittedName>
        <fullName evidence="3">Uncharacterized protein</fullName>
    </submittedName>
</protein>
<reference evidence="3 4" key="1">
    <citation type="journal article" date="2020" name="Nature">
        <title>Six reference-quality genomes reveal evolution of bat adaptations.</title>
        <authorList>
            <person name="Jebb D."/>
            <person name="Huang Z."/>
            <person name="Pippel M."/>
            <person name="Hughes G.M."/>
            <person name="Lavrichenko K."/>
            <person name="Devanna P."/>
            <person name="Winkler S."/>
            <person name="Jermiin L.S."/>
            <person name="Skirmuntt E.C."/>
            <person name="Katzourakis A."/>
            <person name="Burkitt-Gray L."/>
            <person name="Ray D.A."/>
            <person name="Sullivan K.A.M."/>
            <person name="Roscito J.G."/>
            <person name="Kirilenko B.M."/>
            <person name="Davalos L.M."/>
            <person name="Corthals A.P."/>
            <person name="Power M.L."/>
            <person name="Jones G."/>
            <person name="Ransome R.D."/>
            <person name="Dechmann D.K.N."/>
            <person name="Locatelli A.G."/>
            <person name="Puechmaille S.J."/>
            <person name="Fedrigo O."/>
            <person name="Jarvis E.D."/>
            <person name="Hiller M."/>
            <person name="Vernes S.C."/>
            <person name="Myers E.W."/>
            <person name="Teeling E.C."/>
        </authorList>
    </citation>
    <scope>NUCLEOTIDE SEQUENCE [LARGE SCALE GENOMIC DNA]</scope>
    <source>
        <strain evidence="3">MPipKuh1</strain>
        <tissue evidence="3">Flight muscle</tissue>
    </source>
</reference>
<keyword evidence="2" id="KW-0732">Signal</keyword>
<name>A0A7J7VN64_PIPKU</name>
<organism evidence="3 4">
    <name type="scientific">Pipistrellus kuhlii</name>
    <name type="common">Kuhl's pipistrelle</name>
    <dbReference type="NCBI Taxonomy" id="59472"/>
    <lineage>
        <taxon>Eukaryota</taxon>
        <taxon>Metazoa</taxon>
        <taxon>Chordata</taxon>
        <taxon>Craniata</taxon>
        <taxon>Vertebrata</taxon>
        <taxon>Euteleostomi</taxon>
        <taxon>Mammalia</taxon>
        <taxon>Eutheria</taxon>
        <taxon>Laurasiatheria</taxon>
        <taxon>Chiroptera</taxon>
        <taxon>Yangochiroptera</taxon>
        <taxon>Vespertilionidae</taxon>
        <taxon>Pipistrellus</taxon>
    </lineage>
</organism>